<feature type="compositionally biased region" description="Low complexity" evidence="1">
    <location>
        <begin position="32"/>
        <end position="49"/>
    </location>
</feature>
<evidence type="ECO:0000256" key="1">
    <source>
        <dbReference type="SAM" id="MobiDB-lite"/>
    </source>
</evidence>
<name>A0A852SKX5_9MICO</name>
<accession>A0A852SKX5</accession>
<dbReference type="RefSeq" id="WP_179546571.1">
    <property type="nucleotide sequence ID" value="NZ_BSEW01000001.1"/>
</dbReference>
<gene>
    <name evidence="2" type="ORF">BJ984_000359</name>
</gene>
<comment type="caution">
    <text evidence="2">The sequence shown here is derived from an EMBL/GenBank/DDBJ whole genome shotgun (WGS) entry which is preliminary data.</text>
</comment>
<organism evidence="2 3">
    <name type="scientific">Herbiconiux flava</name>
    <dbReference type="NCBI Taxonomy" id="881268"/>
    <lineage>
        <taxon>Bacteria</taxon>
        <taxon>Bacillati</taxon>
        <taxon>Actinomycetota</taxon>
        <taxon>Actinomycetes</taxon>
        <taxon>Micrococcales</taxon>
        <taxon>Microbacteriaceae</taxon>
        <taxon>Herbiconiux</taxon>
    </lineage>
</organism>
<proteinExistence type="predicted"/>
<feature type="region of interest" description="Disordered" evidence="1">
    <location>
        <begin position="1"/>
        <end position="49"/>
    </location>
</feature>
<reference evidence="2 3" key="1">
    <citation type="submission" date="2020-07" db="EMBL/GenBank/DDBJ databases">
        <title>Sequencing the genomes of 1000 actinobacteria strains.</title>
        <authorList>
            <person name="Klenk H.-P."/>
        </authorList>
    </citation>
    <scope>NUCLEOTIDE SEQUENCE [LARGE SCALE GENOMIC DNA]</scope>
    <source>
        <strain evidence="2 3">DSM 26474</strain>
    </source>
</reference>
<evidence type="ECO:0000313" key="3">
    <source>
        <dbReference type="Proteomes" id="UP000549913"/>
    </source>
</evidence>
<evidence type="ECO:0000313" key="2">
    <source>
        <dbReference type="EMBL" id="NYD69201.1"/>
    </source>
</evidence>
<dbReference type="Proteomes" id="UP000549913">
    <property type="component" value="Unassembled WGS sequence"/>
</dbReference>
<sequence length="49" mass="5129">MWGSYVSTNSVNERPIGRYTDTEFAPRQSSRATAPLPATGTGAIGLATA</sequence>
<protein>
    <submittedName>
        <fullName evidence="2">Uncharacterized protein</fullName>
    </submittedName>
</protein>
<dbReference type="EMBL" id="JACCBM010000001">
    <property type="protein sequence ID" value="NYD69201.1"/>
    <property type="molecule type" value="Genomic_DNA"/>
</dbReference>
<feature type="compositionally biased region" description="Polar residues" evidence="1">
    <location>
        <begin position="1"/>
        <end position="12"/>
    </location>
</feature>
<keyword evidence="3" id="KW-1185">Reference proteome</keyword>
<dbReference type="AlphaFoldDB" id="A0A852SKX5"/>